<evidence type="ECO:0000313" key="2">
    <source>
        <dbReference type="Proteomes" id="UP000772434"/>
    </source>
</evidence>
<organism evidence="1 2">
    <name type="scientific">Rhodocollybia butyracea</name>
    <dbReference type="NCBI Taxonomy" id="206335"/>
    <lineage>
        <taxon>Eukaryota</taxon>
        <taxon>Fungi</taxon>
        <taxon>Dikarya</taxon>
        <taxon>Basidiomycota</taxon>
        <taxon>Agaricomycotina</taxon>
        <taxon>Agaricomycetes</taxon>
        <taxon>Agaricomycetidae</taxon>
        <taxon>Agaricales</taxon>
        <taxon>Marasmiineae</taxon>
        <taxon>Omphalotaceae</taxon>
        <taxon>Rhodocollybia</taxon>
    </lineage>
</organism>
<dbReference type="AlphaFoldDB" id="A0A9P5PMF2"/>
<name>A0A9P5PMF2_9AGAR</name>
<sequence length="549" mass="61457">MASMGHSNIGQLRQDKLPPLEVIPSDDPTSLDRFTVVKVQRAGTNAMKYQDYTRMVKLLNGDKANKIIVPQKTVLLETQRIRGLGALIKQSYAGWGQTRIEHQSLYGSILYKNNLKIPGTRSSVDSEYTGEVLRLEKGSRNKTPNFRASGGWDGVAIKEVWVLGIRQPDFGGAALARADSKIESVLVLAAERNQRKGSWREAYDMRIAIGYAGLGRICIGVLENTYTEYRLRAEGRGNSNTNRTTKKKNPIPTTFRLVDYMFQNLRRFCLPSSKKTLVPRTCIEDISRTRFGYYVEEDNGYRAVVVGSPGNYHGQWEEGQSLHRLGIVYISTPPVSVYSLHLTGKTSGMYTFPWVESGFRSLTKVVLEGLSTSDTRKFLAVARPQVLQDLIINWDFKSGEDQSPLPADIAAITHFLPAFPFLRYLVISLVGGGSISLPTDLSEQQLWSIFEPLLELERLETLYYRIPLHISDQTTVKIASALPHLKALELHLAARAGVSSLESLAHYARHSPDLGNLRYSIQAQTATSHFLNRGSSYSFSPSVTHLWDQ</sequence>
<dbReference type="EMBL" id="JADNRY010000095">
    <property type="protein sequence ID" value="KAF9065966.1"/>
    <property type="molecule type" value="Genomic_DNA"/>
</dbReference>
<evidence type="ECO:0000313" key="1">
    <source>
        <dbReference type="EMBL" id="KAF9065966.1"/>
    </source>
</evidence>
<gene>
    <name evidence="1" type="ORF">BDP27DRAFT_1366033</name>
</gene>
<reference evidence="1" key="1">
    <citation type="submission" date="2020-11" db="EMBL/GenBank/DDBJ databases">
        <authorList>
            <consortium name="DOE Joint Genome Institute"/>
            <person name="Ahrendt S."/>
            <person name="Riley R."/>
            <person name="Andreopoulos W."/>
            <person name="Labutti K."/>
            <person name="Pangilinan J."/>
            <person name="Ruiz-Duenas F.J."/>
            <person name="Barrasa J.M."/>
            <person name="Sanchez-Garcia M."/>
            <person name="Camarero S."/>
            <person name="Miyauchi S."/>
            <person name="Serrano A."/>
            <person name="Linde D."/>
            <person name="Babiker R."/>
            <person name="Drula E."/>
            <person name="Ayuso-Fernandez I."/>
            <person name="Pacheco R."/>
            <person name="Padilla G."/>
            <person name="Ferreira P."/>
            <person name="Barriuso J."/>
            <person name="Kellner H."/>
            <person name="Castanera R."/>
            <person name="Alfaro M."/>
            <person name="Ramirez L."/>
            <person name="Pisabarro A.G."/>
            <person name="Kuo A."/>
            <person name="Tritt A."/>
            <person name="Lipzen A."/>
            <person name="He G."/>
            <person name="Yan M."/>
            <person name="Ng V."/>
            <person name="Cullen D."/>
            <person name="Martin F."/>
            <person name="Rosso M.-N."/>
            <person name="Henrissat B."/>
            <person name="Hibbett D."/>
            <person name="Martinez A.T."/>
            <person name="Grigoriev I.V."/>
        </authorList>
    </citation>
    <scope>NUCLEOTIDE SEQUENCE</scope>
    <source>
        <strain evidence="1">AH 40177</strain>
    </source>
</reference>
<dbReference type="Proteomes" id="UP000772434">
    <property type="component" value="Unassembled WGS sequence"/>
</dbReference>
<dbReference type="Gene3D" id="3.80.10.10">
    <property type="entry name" value="Ribonuclease Inhibitor"/>
    <property type="match status" value="1"/>
</dbReference>
<comment type="caution">
    <text evidence="1">The sequence shown here is derived from an EMBL/GenBank/DDBJ whole genome shotgun (WGS) entry which is preliminary data.</text>
</comment>
<protein>
    <submittedName>
        <fullName evidence="1">Uncharacterized protein</fullName>
    </submittedName>
</protein>
<accession>A0A9P5PMF2</accession>
<dbReference type="InterPro" id="IPR032675">
    <property type="entry name" value="LRR_dom_sf"/>
</dbReference>
<proteinExistence type="predicted"/>
<keyword evidence="2" id="KW-1185">Reference proteome</keyword>